<dbReference type="Proteomes" id="UP001172721">
    <property type="component" value="Unassembled WGS sequence"/>
</dbReference>
<evidence type="ECO:0000313" key="2">
    <source>
        <dbReference type="EMBL" id="MDN4527556.1"/>
    </source>
</evidence>
<evidence type="ECO:0000259" key="1">
    <source>
        <dbReference type="Pfam" id="PF13228"/>
    </source>
</evidence>
<dbReference type="Gene3D" id="3.30.460.10">
    <property type="entry name" value="Beta Polymerase, domain 2"/>
    <property type="match status" value="1"/>
</dbReference>
<accession>A0ABT8I3J5</accession>
<dbReference type="SUPFAM" id="SSF81301">
    <property type="entry name" value="Nucleotidyltransferase"/>
    <property type="match status" value="1"/>
</dbReference>
<evidence type="ECO:0000313" key="3">
    <source>
        <dbReference type="Proteomes" id="UP001172721"/>
    </source>
</evidence>
<keyword evidence="3" id="KW-1185">Reference proteome</keyword>
<proteinExistence type="predicted"/>
<comment type="caution">
    <text evidence="2">The sequence shown here is derived from an EMBL/GenBank/DDBJ whole genome shotgun (WGS) entry which is preliminary data.</text>
</comment>
<dbReference type="InterPro" id="IPR043519">
    <property type="entry name" value="NT_sf"/>
</dbReference>
<dbReference type="EMBL" id="JAUHTR010000025">
    <property type="protein sequence ID" value="MDN4527556.1"/>
    <property type="molecule type" value="Genomic_DNA"/>
</dbReference>
<organism evidence="2 3">
    <name type="scientific">Fictibacillus fluitans</name>
    <dbReference type="NCBI Taxonomy" id="3058422"/>
    <lineage>
        <taxon>Bacteria</taxon>
        <taxon>Bacillati</taxon>
        <taxon>Bacillota</taxon>
        <taxon>Bacilli</taxon>
        <taxon>Bacillales</taxon>
        <taxon>Fictibacillaceae</taxon>
        <taxon>Fictibacillus</taxon>
    </lineage>
</organism>
<dbReference type="InterPro" id="IPR025117">
    <property type="entry name" value="DUF4037"/>
</dbReference>
<sequence>MQSLFKRARQMAEVYQKNENIAGVLLGGSVSRGWNDSHSDIELHILWKIPPGDRDRLCPIEEVHGEIIDFHPYEEEEWAETYIVDGVKFEISGFLVRTMQEVIQQVVKQANTNYDLQCLAASIKDGKILFEDEGTLSVLKEEVKSYPKALSENMILENLELGSRWNNRSALLARKDWLMYYDVMTAVQKRMLGILFGLNGVYVHHPAFKWLNQSIGEMIIVPDRLYERFTEVLTGEPEVGLAVLEEVVEEVFTLVGRHSPHLPVEEKRKQAAFRRPEHF</sequence>
<name>A0ABT8I3J5_9BACL</name>
<feature type="domain" description="DUF4037" evidence="1">
    <location>
        <begin position="117"/>
        <end position="211"/>
    </location>
</feature>
<dbReference type="Pfam" id="PF13228">
    <property type="entry name" value="DUF4037"/>
    <property type="match status" value="1"/>
</dbReference>
<gene>
    <name evidence="2" type="ORF">QYB97_24045</name>
</gene>
<protein>
    <submittedName>
        <fullName evidence="2">DUF4037 domain-containing protein</fullName>
    </submittedName>
</protein>
<reference evidence="2" key="1">
    <citation type="submission" date="2023-07" db="EMBL/GenBank/DDBJ databases">
        <title>Fictibacillus sp. isolated from freshwater pond.</title>
        <authorList>
            <person name="Kirdat K."/>
            <person name="Bhat A."/>
            <person name="Mourya A."/>
            <person name="Yadav A."/>
        </authorList>
    </citation>
    <scope>NUCLEOTIDE SEQUENCE</scope>
    <source>
        <strain evidence="2">NE201</strain>
    </source>
</reference>
<dbReference type="RefSeq" id="WP_301168539.1">
    <property type="nucleotide sequence ID" value="NZ_JAUHTR010000025.1"/>
</dbReference>